<reference evidence="4 5" key="1">
    <citation type="submission" date="2023-12" db="EMBL/GenBank/DDBJ databases">
        <title>Denitrificimonas halotolerans sp. nov.,a novel species isolated from landfill leachate.</title>
        <authorList>
            <person name="Wang S."/>
        </authorList>
    </citation>
    <scope>NUCLEOTIDE SEQUENCE [LARGE SCALE GENOMIC DNA]</scope>
    <source>
        <strain evidence="4 5">JX-1</strain>
    </source>
</reference>
<protein>
    <submittedName>
        <fullName evidence="4">TIM barrel protein</fullName>
    </submittedName>
</protein>
<organism evidence="4 5">
    <name type="scientific">Denitrificimonas halotolerans</name>
    <dbReference type="NCBI Taxonomy" id="3098930"/>
    <lineage>
        <taxon>Bacteria</taxon>
        <taxon>Pseudomonadati</taxon>
        <taxon>Pseudomonadota</taxon>
        <taxon>Gammaproteobacteria</taxon>
        <taxon>Pseudomonadales</taxon>
        <taxon>Pseudomonadaceae</taxon>
        <taxon>Denitrificimonas</taxon>
    </lineage>
</organism>
<gene>
    <name evidence="4" type="ORF">TOI97_04410</name>
</gene>
<dbReference type="InterPro" id="IPR026040">
    <property type="entry name" value="HyI-like"/>
</dbReference>
<evidence type="ECO:0000313" key="4">
    <source>
        <dbReference type="EMBL" id="MDY7218812.1"/>
    </source>
</evidence>
<keyword evidence="5" id="KW-1185">Reference proteome</keyword>
<proteinExistence type="inferred from homology"/>
<dbReference type="InterPro" id="IPR036237">
    <property type="entry name" value="Xyl_isomerase-like_sf"/>
</dbReference>
<dbReference type="PANTHER" id="PTHR43489:SF6">
    <property type="entry name" value="HYDROXYPYRUVATE ISOMERASE-RELATED"/>
    <property type="match status" value="1"/>
</dbReference>
<dbReference type="RefSeq" id="WP_321552911.1">
    <property type="nucleotide sequence ID" value="NZ_JAXIVU010000004.1"/>
</dbReference>
<accession>A0ABU5GP90</accession>
<name>A0ABU5GP90_9GAMM</name>
<dbReference type="InterPro" id="IPR013022">
    <property type="entry name" value="Xyl_isomerase-like_TIM-brl"/>
</dbReference>
<keyword evidence="1 2" id="KW-0413">Isomerase</keyword>
<evidence type="ECO:0000256" key="1">
    <source>
        <dbReference type="ARBA" id="ARBA00023235"/>
    </source>
</evidence>
<evidence type="ECO:0000256" key="2">
    <source>
        <dbReference type="PIRNR" id="PIRNR006241"/>
    </source>
</evidence>
<dbReference type="SUPFAM" id="SSF51658">
    <property type="entry name" value="Xylose isomerase-like"/>
    <property type="match status" value="1"/>
</dbReference>
<sequence length="259" mass="28140">MLLVANLSMLFTELPLLQRLRAAAAAGFTAVEIQFPYEVPAVQLKEELERCGLELVLMNVPAGDLMSGGDGLACHPKRGVQFNNALDEALAYALMVRPRQVNILAGRLPAGVSRKSALTILAANVREAAQVFDRLGIQVLCEAINPIDMPRFLINTPEQLQELLVEVGHSNCFAQLDVYHMARQNISIEQAMAVLGKSVAHVQFADHPGRGEPGSGTLDFRGVHAVLEQFNYQGAIAAEYKPTGATEDSLAWMYSAPFV</sequence>
<dbReference type="PANTHER" id="PTHR43489">
    <property type="entry name" value="ISOMERASE"/>
    <property type="match status" value="1"/>
</dbReference>
<comment type="caution">
    <text evidence="4">The sequence shown here is derived from an EMBL/GenBank/DDBJ whole genome shotgun (WGS) entry which is preliminary data.</text>
</comment>
<feature type="domain" description="Xylose isomerase-like TIM barrel" evidence="3">
    <location>
        <begin position="20"/>
        <end position="255"/>
    </location>
</feature>
<dbReference type="Pfam" id="PF01261">
    <property type="entry name" value="AP_endonuc_2"/>
    <property type="match status" value="1"/>
</dbReference>
<comment type="similarity">
    <text evidence="2">Belongs to the hyi family.</text>
</comment>
<dbReference type="Gene3D" id="3.20.20.150">
    <property type="entry name" value="Divalent-metal-dependent TIM barrel enzymes"/>
    <property type="match status" value="1"/>
</dbReference>
<evidence type="ECO:0000259" key="3">
    <source>
        <dbReference type="Pfam" id="PF01261"/>
    </source>
</evidence>
<dbReference type="InterPro" id="IPR050417">
    <property type="entry name" value="Sugar_Epim/Isomerase"/>
</dbReference>
<evidence type="ECO:0000313" key="5">
    <source>
        <dbReference type="Proteomes" id="UP001294570"/>
    </source>
</evidence>
<dbReference type="PIRSF" id="PIRSF006241">
    <property type="entry name" value="HyI"/>
    <property type="match status" value="1"/>
</dbReference>
<dbReference type="Proteomes" id="UP001294570">
    <property type="component" value="Unassembled WGS sequence"/>
</dbReference>
<dbReference type="EMBL" id="JAXIVU010000004">
    <property type="protein sequence ID" value="MDY7218812.1"/>
    <property type="molecule type" value="Genomic_DNA"/>
</dbReference>